<dbReference type="Proteomes" id="UP000177445">
    <property type="component" value="Chromosome"/>
</dbReference>
<name>A0A1D9GJM3_9GAMM</name>
<dbReference type="STRING" id="1874317.BKP64_06345"/>
<evidence type="ECO:0000313" key="3">
    <source>
        <dbReference type="Proteomes" id="UP000177445"/>
    </source>
</evidence>
<keyword evidence="1" id="KW-0812">Transmembrane</keyword>
<dbReference type="EMBL" id="CP017715">
    <property type="protein sequence ID" value="AOY87823.1"/>
    <property type="molecule type" value="Genomic_DNA"/>
</dbReference>
<organism evidence="2 3">
    <name type="scientific">Marinobacter salinus</name>
    <dbReference type="NCBI Taxonomy" id="1874317"/>
    <lineage>
        <taxon>Bacteria</taxon>
        <taxon>Pseudomonadati</taxon>
        <taxon>Pseudomonadota</taxon>
        <taxon>Gammaproteobacteria</taxon>
        <taxon>Pseudomonadales</taxon>
        <taxon>Marinobacteraceae</taxon>
        <taxon>Marinobacter</taxon>
    </lineage>
</organism>
<accession>A0A1D9GJM3</accession>
<protein>
    <submittedName>
        <fullName evidence="2">Uncharacterized protein</fullName>
    </submittedName>
</protein>
<dbReference type="KEGG" id="msq:BKP64_06345"/>
<evidence type="ECO:0000313" key="2">
    <source>
        <dbReference type="EMBL" id="AOY87823.1"/>
    </source>
</evidence>
<keyword evidence="1" id="KW-1133">Transmembrane helix</keyword>
<reference evidence="2 3" key="1">
    <citation type="submission" date="2016-10" db="EMBL/GenBank/DDBJ databases">
        <title>Marinobacter salinus sp. nov., a moderately halophilic bacterium isolated from a tidal flat environment.</title>
        <authorList>
            <person name="Park S.-J."/>
        </authorList>
    </citation>
    <scope>NUCLEOTIDE SEQUENCE [LARGE SCALE GENOMIC DNA]</scope>
    <source>
        <strain evidence="2 3">Hb8</strain>
    </source>
</reference>
<evidence type="ECO:0000256" key="1">
    <source>
        <dbReference type="SAM" id="Phobius"/>
    </source>
</evidence>
<sequence length="200" mass="22188">MDDVASGLAGILGGTAGFLSLALNWLVHWRSGPRVKIRVRQFVYVDPLSNDARFGRSTPQKPKTGDITTFCRFEIANVGRSTTTILAVDMLESVQRDWRRFGKAIGLTRVPHHAFISGDTRAVPVTLHGGETWACFIPMAQLGEKETKSFRVLCSHQERPIRNKVKRRMGGVLSGNNMKLLFHLPVNQTGAQNNMGRDSS</sequence>
<keyword evidence="3" id="KW-1185">Reference proteome</keyword>
<gene>
    <name evidence="2" type="ORF">BKP64_06345</name>
</gene>
<keyword evidence="1" id="KW-0472">Membrane</keyword>
<proteinExistence type="predicted"/>
<feature type="transmembrane region" description="Helical" evidence="1">
    <location>
        <begin position="6"/>
        <end position="27"/>
    </location>
</feature>
<dbReference type="AlphaFoldDB" id="A0A1D9GJM3"/>